<dbReference type="InterPro" id="IPR015943">
    <property type="entry name" value="WD40/YVTN_repeat-like_dom_sf"/>
</dbReference>
<gene>
    <name evidence="1" type="ORF">CVIRNUC_009724</name>
</gene>
<dbReference type="PANTHER" id="PTHR43739">
    <property type="entry name" value="XYLOGLUCANASE (EUROFUNG)"/>
    <property type="match status" value="1"/>
</dbReference>
<dbReference type="Proteomes" id="UP001314263">
    <property type="component" value="Unassembled WGS sequence"/>
</dbReference>
<dbReference type="AlphaFoldDB" id="A0AAV1IGQ5"/>
<organism evidence="1 2">
    <name type="scientific">Coccomyxa viridis</name>
    <dbReference type="NCBI Taxonomy" id="1274662"/>
    <lineage>
        <taxon>Eukaryota</taxon>
        <taxon>Viridiplantae</taxon>
        <taxon>Chlorophyta</taxon>
        <taxon>core chlorophytes</taxon>
        <taxon>Trebouxiophyceae</taxon>
        <taxon>Trebouxiophyceae incertae sedis</taxon>
        <taxon>Coccomyxaceae</taxon>
        <taxon>Coccomyxa</taxon>
    </lineage>
</organism>
<evidence type="ECO:0000313" key="1">
    <source>
        <dbReference type="EMBL" id="CAK0786511.1"/>
    </source>
</evidence>
<proteinExistence type="predicted"/>
<keyword evidence="2" id="KW-1185">Reference proteome</keyword>
<dbReference type="GO" id="GO:0010411">
    <property type="term" value="P:xyloglucan metabolic process"/>
    <property type="evidence" value="ECO:0007669"/>
    <property type="project" value="TreeGrafter"/>
</dbReference>
<dbReference type="InterPro" id="IPR052025">
    <property type="entry name" value="Xyloglucanase_GH74"/>
</dbReference>
<dbReference type="PANTHER" id="PTHR43739:SF5">
    <property type="entry name" value="EXO-ALPHA-SIALIDASE"/>
    <property type="match status" value="1"/>
</dbReference>
<evidence type="ECO:0008006" key="3">
    <source>
        <dbReference type="Google" id="ProtNLM"/>
    </source>
</evidence>
<dbReference type="SUPFAM" id="SSF110296">
    <property type="entry name" value="Oligoxyloglucan reducing end-specific cellobiohydrolase"/>
    <property type="match status" value="1"/>
</dbReference>
<evidence type="ECO:0000313" key="2">
    <source>
        <dbReference type="Proteomes" id="UP001314263"/>
    </source>
</evidence>
<sequence>MMSWWDNKKEQESGAWLAKLDEDSIAVESERKVWAGNAKTCAIRKLQGKQMLFLGTEPADVLTSDDMGGTWRGTDTFAAIPERKKWTFPAKPHKPHTMSIDFAPTAEDEATDCPVVMAGVEVGGALIMNADGLWENRLGDKTSSGAFQLCHDVHQLRPDPFRPSRWYAICGATQSKSSQLPDCEGGLYRSEDSGATWQRIFDGGPGEGQSASVGRGLGYTVGLALNADQQGELIVCAGDKAPGIGAHVYHSLDGGETMQDITEAVAHSEGINIGGHTPVPYFTGGAALLAFDNGQVAINRGNARCNQWLLLAQLPGAVLSLCVGSRMPSSVIH</sequence>
<accession>A0AAV1IGQ5</accession>
<comment type="caution">
    <text evidence="1">The sequence shown here is derived from an EMBL/GenBank/DDBJ whole genome shotgun (WGS) entry which is preliminary data.</text>
</comment>
<protein>
    <recommendedName>
        <fullName evidence="3">Glycosyl hydrolase</fullName>
    </recommendedName>
</protein>
<reference evidence="1 2" key="1">
    <citation type="submission" date="2023-10" db="EMBL/GenBank/DDBJ databases">
        <authorList>
            <person name="Maclean D."/>
            <person name="Macfadyen A."/>
        </authorList>
    </citation>
    <scope>NUCLEOTIDE SEQUENCE [LARGE SCALE GENOMIC DNA]</scope>
</reference>
<name>A0AAV1IGQ5_9CHLO</name>
<dbReference type="EMBL" id="CAUYUE010000014">
    <property type="protein sequence ID" value="CAK0786511.1"/>
    <property type="molecule type" value="Genomic_DNA"/>
</dbReference>
<dbReference type="Gene3D" id="2.130.10.10">
    <property type="entry name" value="YVTN repeat-like/Quinoprotein amine dehydrogenase"/>
    <property type="match status" value="1"/>
</dbReference>